<organism evidence="1 2">
    <name type="scientific">Neorhizobium galegae</name>
    <name type="common">Rhizobium galegae</name>
    <dbReference type="NCBI Taxonomy" id="399"/>
    <lineage>
        <taxon>Bacteria</taxon>
        <taxon>Pseudomonadati</taxon>
        <taxon>Pseudomonadota</taxon>
        <taxon>Alphaproteobacteria</taxon>
        <taxon>Hyphomicrobiales</taxon>
        <taxon>Rhizobiaceae</taxon>
        <taxon>Rhizobium/Agrobacterium group</taxon>
        <taxon>Neorhizobium</taxon>
    </lineage>
</organism>
<comment type="caution">
    <text evidence="1">The sequence shown here is derived from an EMBL/GenBank/DDBJ whole genome shotgun (WGS) entry which is preliminary data.</text>
</comment>
<gene>
    <name evidence="1" type="ORF">F4V91_25100</name>
</gene>
<evidence type="ECO:0000313" key="1">
    <source>
        <dbReference type="EMBL" id="KAB1082954.1"/>
    </source>
</evidence>
<dbReference type="AlphaFoldDB" id="A0A6A1TG94"/>
<dbReference type="EMBL" id="VZUL01000003">
    <property type="protein sequence ID" value="KAB1082954.1"/>
    <property type="molecule type" value="Genomic_DNA"/>
</dbReference>
<reference evidence="1 2" key="1">
    <citation type="submission" date="2019-09" db="EMBL/GenBank/DDBJ databases">
        <title>Genome sequencing of Ng87 strain.</title>
        <authorList>
            <person name="Karasev E.S."/>
            <person name="Andronov E."/>
        </authorList>
    </citation>
    <scope>NUCLEOTIDE SEQUENCE [LARGE SCALE GENOMIC DNA]</scope>
    <source>
        <strain evidence="1 2">Ng87</strain>
    </source>
</reference>
<sequence>MHAPTPVYTGDDESVTALTDDGMDELEQMLKDARRSPQEWNDFLDSFVDDQLLVARIRAKSTR</sequence>
<evidence type="ECO:0000313" key="2">
    <source>
        <dbReference type="Proteomes" id="UP000386575"/>
    </source>
</evidence>
<accession>A0A6A1TG94</accession>
<dbReference type="Proteomes" id="UP000386575">
    <property type="component" value="Unassembled WGS sequence"/>
</dbReference>
<name>A0A6A1TG94_NEOGA</name>
<proteinExistence type="predicted"/>
<protein>
    <submittedName>
        <fullName evidence="1">Uncharacterized protein</fullName>
    </submittedName>
</protein>